<name>A0A3E0GVJ6_9PSEU</name>
<feature type="compositionally biased region" description="Polar residues" evidence="1">
    <location>
        <begin position="196"/>
        <end position="215"/>
    </location>
</feature>
<dbReference type="AlphaFoldDB" id="A0A3E0GVJ6"/>
<keyword evidence="3" id="KW-1185">Reference proteome</keyword>
<evidence type="ECO:0000313" key="3">
    <source>
        <dbReference type="Proteomes" id="UP000256269"/>
    </source>
</evidence>
<sequence length="227" mass="24387">MTRVCSASTQVASEVPVGHGPRLRVAGSARTGPIPLILDMDGTTIDDGVTSPHESWRGPADPTRRPEQRRSDRTRASGHRPGSTSGTRRPVAGTADLPQRVLVGPIEDRGRERNLTLADRLEHVETCRVAAYPRLLGPSECVSEGREDVGIATIVLLHAGRCPCGPQSRWDLAGNWITFLRTPARAARPAAPGATVSQSRKLTPSQLSLIRSGTSKARFGSSRPRRA</sequence>
<accession>A0A3E0GVJ6</accession>
<organism evidence="2 3">
    <name type="scientific">Kutzneria buriramensis</name>
    <dbReference type="NCBI Taxonomy" id="1045776"/>
    <lineage>
        <taxon>Bacteria</taxon>
        <taxon>Bacillati</taxon>
        <taxon>Actinomycetota</taxon>
        <taxon>Actinomycetes</taxon>
        <taxon>Pseudonocardiales</taxon>
        <taxon>Pseudonocardiaceae</taxon>
        <taxon>Kutzneria</taxon>
    </lineage>
</organism>
<reference evidence="2 3" key="1">
    <citation type="submission" date="2018-08" db="EMBL/GenBank/DDBJ databases">
        <title>Genomic Encyclopedia of Archaeal and Bacterial Type Strains, Phase II (KMG-II): from individual species to whole genera.</title>
        <authorList>
            <person name="Goeker M."/>
        </authorList>
    </citation>
    <scope>NUCLEOTIDE SEQUENCE [LARGE SCALE GENOMIC DNA]</scope>
    <source>
        <strain evidence="2 3">DSM 45791</strain>
    </source>
</reference>
<gene>
    <name evidence="2" type="ORF">BCF44_12338</name>
</gene>
<evidence type="ECO:0000313" key="2">
    <source>
        <dbReference type="EMBL" id="REH30680.1"/>
    </source>
</evidence>
<feature type="region of interest" description="Disordered" evidence="1">
    <location>
        <begin position="187"/>
        <end position="227"/>
    </location>
</feature>
<evidence type="ECO:0000256" key="1">
    <source>
        <dbReference type="SAM" id="MobiDB-lite"/>
    </source>
</evidence>
<dbReference type="Proteomes" id="UP000256269">
    <property type="component" value="Unassembled WGS sequence"/>
</dbReference>
<feature type="region of interest" description="Disordered" evidence="1">
    <location>
        <begin position="33"/>
        <end position="100"/>
    </location>
</feature>
<comment type="caution">
    <text evidence="2">The sequence shown here is derived from an EMBL/GenBank/DDBJ whole genome shotgun (WGS) entry which is preliminary data.</text>
</comment>
<proteinExistence type="predicted"/>
<dbReference type="EMBL" id="QUNO01000023">
    <property type="protein sequence ID" value="REH30680.1"/>
    <property type="molecule type" value="Genomic_DNA"/>
</dbReference>
<protein>
    <submittedName>
        <fullName evidence="2">Uncharacterized protein</fullName>
    </submittedName>
</protein>
<feature type="compositionally biased region" description="Basic and acidic residues" evidence="1">
    <location>
        <begin position="62"/>
        <end position="75"/>
    </location>
</feature>